<reference evidence="1" key="1">
    <citation type="submission" date="2022-10" db="EMBL/GenBank/DDBJ databases">
        <title>Rhodococcus ferula Z13 complete genome.</title>
        <authorList>
            <person name="Long X."/>
            <person name="Zang M."/>
        </authorList>
    </citation>
    <scope>NUCLEOTIDE SEQUENCE</scope>
    <source>
        <strain evidence="1">Z13</strain>
    </source>
</reference>
<dbReference type="EMBL" id="CP107551">
    <property type="protein sequence ID" value="UYP19064.1"/>
    <property type="molecule type" value="Genomic_DNA"/>
</dbReference>
<accession>A0ACD4DG59</accession>
<protein>
    <submittedName>
        <fullName evidence="1">Glycosyltransferase 87 family protein</fullName>
    </submittedName>
</protein>
<proteinExistence type="predicted"/>
<evidence type="ECO:0000313" key="1">
    <source>
        <dbReference type="EMBL" id="UYP19064.1"/>
    </source>
</evidence>
<evidence type="ECO:0000313" key="2">
    <source>
        <dbReference type="Proteomes" id="UP001156484"/>
    </source>
</evidence>
<dbReference type="Proteomes" id="UP001156484">
    <property type="component" value="Chromosome"/>
</dbReference>
<keyword evidence="2" id="KW-1185">Reference proteome</keyword>
<sequence>MRLSRQDSGGSTTTTSFFDSRAGTATAAITSLVAAGVVVAILLGSDLIDLLVYRLGARVLLDGKDLYGQMPPVLDDFTLPFTYPPLSAMLFVPLAVLPVALGKVVFTLVSLAALTVTLRLVITRVWPQLGPRASWTATTIAAAATVLLEPVRETISFGQINLVLMALVAVDVLTKNPKWPRGLLIGLAAAVKLTPAAFLLLFLVRRDRRTSLTIVASAVGFTALAFALKPSESVKYWLQTLPDTGRIGPAYFGTNESFKAVVARFAPPELMGSLLWLVAVAVMLLVAVIAIRRALDHGELVPALLANATAVLLASPVSWSHHWVWVAPALLVFAFELMRGPASRGALAVAAGVTVIFLVGPQHLLPSGKDVELDWALWQQALGALYVVVGVGFLVWLAFVRYQDGAVATRPDTPEDDSAQPLGSRP</sequence>
<organism evidence="1 2">
    <name type="scientific">Rhodococcus sacchari</name>
    <dbReference type="NCBI Taxonomy" id="2962047"/>
    <lineage>
        <taxon>Bacteria</taxon>
        <taxon>Bacillati</taxon>
        <taxon>Actinomycetota</taxon>
        <taxon>Actinomycetes</taxon>
        <taxon>Mycobacteriales</taxon>
        <taxon>Nocardiaceae</taxon>
        <taxon>Rhodococcus</taxon>
    </lineage>
</organism>
<name>A0ACD4DG59_9NOCA</name>
<gene>
    <name evidence="1" type="ORF">OED52_00225</name>
</gene>